<keyword evidence="1" id="KW-0862">Zinc</keyword>
<dbReference type="Gene3D" id="1.20.140.30">
    <property type="entry name" value="MOB kinase activator"/>
    <property type="match status" value="1"/>
</dbReference>
<name>M7P7F4_PNEMU</name>
<dbReference type="STRING" id="1069680.M7P7F4"/>
<feature type="binding site" evidence="1">
    <location>
        <position position="138"/>
    </location>
    <ligand>
        <name>Zn(2+)</name>
        <dbReference type="ChEBI" id="CHEBI:29105"/>
    </ligand>
</feature>
<evidence type="ECO:0000313" key="2">
    <source>
        <dbReference type="EMBL" id="EMR09770.1"/>
    </source>
</evidence>
<evidence type="ECO:0008006" key="4">
    <source>
        <dbReference type="Google" id="ProtNLM"/>
    </source>
</evidence>
<protein>
    <recommendedName>
        <fullName evidence="4">Mob1/phocein family protein</fullName>
    </recommendedName>
</protein>
<dbReference type="PANTHER" id="PTHR22599">
    <property type="entry name" value="MPS ONE BINDER KINASE ACTIVATOR-LIKE MOB"/>
    <property type="match status" value="1"/>
</dbReference>
<accession>M7P7F4</accession>
<dbReference type="Pfam" id="PF03637">
    <property type="entry name" value="Mob1_phocein"/>
    <property type="match status" value="1"/>
</dbReference>
<dbReference type="VEuPathDB" id="FungiDB:PNEG_01954"/>
<evidence type="ECO:0000313" key="3">
    <source>
        <dbReference type="Proteomes" id="UP000011958"/>
    </source>
</evidence>
<dbReference type="Proteomes" id="UP000011958">
    <property type="component" value="Unassembled WGS sequence"/>
</dbReference>
<feature type="binding site" evidence="1">
    <location>
        <position position="219"/>
    </location>
    <ligand>
        <name>Zn(2+)</name>
        <dbReference type="ChEBI" id="CHEBI:29105"/>
    </ligand>
</feature>
<feature type="binding site" evidence="1">
    <location>
        <position position="214"/>
    </location>
    <ligand>
        <name>Zn(2+)</name>
        <dbReference type="ChEBI" id="CHEBI:29105"/>
    </ligand>
</feature>
<dbReference type="SMART" id="SM01388">
    <property type="entry name" value="Mob1_phocein"/>
    <property type="match status" value="1"/>
</dbReference>
<dbReference type="OMA" id="QRFTKFV"/>
<evidence type="ECO:0000256" key="1">
    <source>
        <dbReference type="PIRSR" id="PIRSR605301-1"/>
    </source>
</evidence>
<keyword evidence="3" id="KW-1185">Reference proteome</keyword>
<gene>
    <name evidence="2" type="ORF">PNEG_01954</name>
</gene>
<dbReference type="EMBL" id="AFWA02000009">
    <property type="protein sequence ID" value="EMR09770.1"/>
    <property type="molecule type" value="Genomic_DNA"/>
</dbReference>
<dbReference type="eggNOG" id="KOG1852">
    <property type="taxonomic scope" value="Eukaryota"/>
</dbReference>
<dbReference type="OrthoDB" id="10262609at2759"/>
<dbReference type="GeneID" id="19895648"/>
<dbReference type="InterPro" id="IPR005301">
    <property type="entry name" value="MOB_kinase_act_fam"/>
</dbReference>
<reference evidence="3" key="1">
    <citation type="journal article" date="2016" name="Nat. Commun.">
        <title>Genome analysis of three Pneumocystis species reveals adaptation mechanisms to life exclusively in mammalian hosts.</title>
        <authorList>
            <person name="Ma L."/>
            <person name="Chen Z."/>
            <person name="Huang D.W."/>
            <person name="Kutty G."/>
            <person name="Ishihara M."/>
            <person name="Wang H."/>
            <person name="Abouelleil A."/>
            <person name="Bishop L."/>
            <person name="Davey E."/>
            <person name="Deng R."/>
            <person name="Deng X."/>
            <person name="Fan L."/>
            <person name="Fantoni G."/>
            <person name="Fitzgerald M."/>
            <person name="Gogineni E."/>
            <person name="Goldberg J.M."/>
            <person name="Handley G."/>
            <person name="Hu X."/>
            <person name="Huber C."/>
            <person name="Jiao X."/>
            <person name="Jones K."/>
            <person name="Levin J.Z."/>
            <person name="Liu Y."/>
            <person name="Macdonald P."/>
            <person name="Melnikov A."/>
            <person name="Raley C."/>
            <person name="Sassi M."/>
            <person name="Sherman B.T."/>
            <person name="Song X."/>
            <person name="Sykes S."/>
            <person name="Tran B."/>
            <person name="Walsh L."/>
            <person name="Xia Y."/>
            <person name="Yang J."/>
            <person name="Young S."/>
            <person name="Zeng Q."/>
            <person name="Zheng X."/>
            <person name="Stephens R."/>
            <person name="Nusbaum C."/>
            <person name="Birren B.W."/>
            <person name="Azadi P."/>
            <person name="Lempicki R.A."/>
            <person name="Cuomo C.A."/>
            <person name="Kovacs J.A."/>
        </authorList>
    </citation>
    <scope>NUCLEOTIDE SEQUENCE [LARGE SCALE GENOMIC DNA]</scope>
    <source>
        <strain evidence="3">B123</strain>
    </source>
</reference>
<dbReference type="InterPro" id="IPR036703">
    <property type="entry name" value="MOB_kinase_act_sf"/>
</dbReference>
<organism evidence="2 3">
    <name type="scientific">Pneumocystis murina (strain B123)</name>
    <name type="common">Mouse pneumocystis pneumonia agent</name>
    <name type="synonym">Pneumocystis carinii f. sp. muris</name>
    <dbReference type="NCBI Taxonomy" id="1069680"/>
    <lineage>
        <taxon>Eukaryota</taxon>
        <taxon>Fungi</taxon>
        <taxon>Dikarya</taxon>
        <taxon>Ascomycota</taxon>
        <taxon>Taphrinomycotina</taxon>
        <taxon>Pneumocystomycetes</taxon>
        <taxon>Pneumocystaceae</taxon>
        <taxon>Pneumocystis</taxon>
    </lineage>
</organism>
<dbReference type="SUPFAM" id="SSF101152">
    <property type="entry name" value="Mob1/phocein"/>
    <property type="match status" value="1"/>
</dbReference>
<proteinExistence type="predicted"/>
<keyword evidence="1" id="KW-0479">Metal-binding</keyword>
<dbReference type="HOGENOM" id="CLU_906484_0_0_1"/>
<sequence>MSSFAHSKGSVKPLSEDLTCVNTIPLLNEPIKSSVDESLDIKTLVDRPFKKRLRPGMKKEDIPIVPLIELNFEGPFSLEEYLDGLLSNETSHPMSVKRTKEIAEPPKGVDPWIWVYELIRRFIVDLNLLVVGMLEDSCSPEKCPEMRANEWQYLCACHNPPQECVAIDYILHTLDNTSTLLCSDKYFPSKISIPLSSTRHFSSIMRRLYRIFNHAWYKHYEIFWKVENEISLYRRFMAVSEYYHFKYEHSDMVNEAYSKEIEDGYHQDQEKVDNYNPQTLNDHNYKTLNNSYEYDKENRGNKNMLAS</sequence>
<dbReference type="AlphaFoldDB" id="M7P7F4"/>
<feature type="binding site" evidence="1">
    <location>
        <position position="143"/>
    </location>
    <ligand>
        <name>Zn(2+)</name>
        <dbReference type="ChEBI" id="CHEBI:29105"/>
    </ligand>
</feature>
<dbReference type="RefSeq" id="XP_007873931.1">
    <property type="nucleotide sequence ID" value="XM_007875740.1"/>
</dbReference>
<comment type="caution">
    <text evidence="2">The sequence shown here is derived from an EMBL/GenBank/DDBJ whole genome shotgun (WGS) entry which is preliminary data.</text>
</comment>